<dbReference type="OrthoDB" id="6243977at2759"/>
<evidence type="ECO:0000313" key="2">
    <source>
        <dbReference type="Proteomes" id="UP000017246"/>
    </source>
</evidence>
<reference evidence="1" key="2">
    <citation type="submission" date="2015-11" db="EMBL/GenBank/DDBJ databases">
        <authorList>
            <person name="Zhang Y."/>
            <person name="Guo Z."/>
        </authorList>
    </citation>
    <scope>NUCLEOTIDE SEQUENCE</scope>
</reference>
<evidence type="ECO:0000313" key="1">
    <source>
        <dbReference type="EMBL" id="CDS37508.1"/>
    </source>
</evidence>
<reference evidence="1" key="1">
    <citation type="journal article" date="2013" name="Nature">
        <title>The genomes of four tapeworm species reveal adaptations to parasitism.</title>
        <authorList>
            <person name="Tsai I.J."/>
            <person name="Zarowiecki M."/>
            <person name="Holroyd N."/>
            <person name="Garciarrubio A."/>
            <person name="Sanchez-Flores A."/>
            <person name="Brooks K.L."/>
            <person name="Tracey A."/>
            <person name="Bobes R.J."/>
            <person name="Fragoso G."/>
            <person name="Sciutto E."/>
            <person name="Aslett M."/>
            <person name="Beasley H."/>
            <person name="Bennett H.M."/>
            <person name="Cai J."/>
            <person name="Camicia F."/>
            <person name="Clark R."/>
            <person name="Cucher M."/>
            <person name="De Silva N."/>
            <person name="Day T.A."/>
            <person name="Deplazes P."/>
            <person name="Estrada K."/>
            <person name="Fernandez C."/>
            <person name="Holland P.W."/>
            <person name="Hou J."/>
            <person name="Hu S."/>
            <person name="Huckvale T."/>
            <person name="Hung S.S."/>
            <person name="Kamenetzky L."/>
            <person name="Keane J.A."/>
            <person name="Kiss F."/>
            <person name="Koziol U."/>
            <person name="Lambert O."/>
            <person name="Liu K."/>
            <person name="Luo X."/>
            <person name="Luo Y."/>
            <person name="Macchiaroli N."/>
            <person name="Nichol S."/>
            <person name="Paps J."/>
            <person name="Parkinson J."/>
            <person name="Pouchkina-Stantcheva N."/>
            <person name="Riddiford N."/>
            <person name="Rosenzvit M."/>
            <person name="Salinas G."/>
            <person name="Wasmuth J.D."/>
            <person name="Zamanian M."/>
            <person name="Zheng Y."/>
            <person name="Cai X."/>
            <person name="Soberon X."/>
            <person name="Olson P.D."/>
            <person name="Laclette J.P."/>
            <person name="Brehm K."/>
            <person name="Berriman M."/>
            <person name="Garciarrubio A."/>
            <person name="Bobes R.J."/>
            <person name="Fragoso G."/>
            <person name="Sanchez-Flores A."/>
            <person name="Estrada K."/>
            <person name="Cevallos M.A."/>
            <person name="Morett E."/>
            <person name="Gonzalez V."/>
            <person name="Portillo T."/>
            <person name="Ochoa-Leyva A."/>
            <person name="Jose M.V."/>
            <person name="Sciutto E."/>
            <person name="Landa A."/>
            <person name="Jimenez L."/>
            <person name="Valdes V."/>
            <person name="Carrero J.C."/>
            <person name="Larralde C."/>
            <person name="Morales-Montor J."/>
            <person name="Limon-Lason J."/>
            <person name="Soberon X."/>
            <person name="Laclette J.P."/>
        </authorList>
    </citation>
    <scope>NUCLEOTIDE SEQUENCE [LARGE SCALE GENOMIC DNA]</scope>
</reference>
<dbReference type="EMBL" id="LN902843">
    <property type="protein sequence ID" value="CDS37508.1"/>
    <property type="molecule type" value="Genomic_DNA"/>
</dbReference>
<proteinExistence type="predicted"/>
<keyword evidence="2" id="KW-1185">Reference proteome</keyword>
<sequence>MQCIQNHKNNVSERQPISVYNSVALRESRPVLKCEYVRKIAADACMVGSLPTPQSSRVSPGLIRSTEFYNCTYTTNSGFGGMRIYPYSDYRLCECAVDLRRSRQQPKQPTHCCACVNISQSLLHALPSQALPSRQSTSVSAVPRQHPQLHVRQTSVGAPTGTEVILRQHPHQLSTHPHTHPQHLSRRDRALLTSSTLVAPNTSAAPVITHIQPTQNLHSLAAYHHHHQHQQQLYRQSLPPVLGSSQQRLQLTPTAYAAMLKEVHIR</sequence>
<dbReference type="Proteomes" id="UP000017246">
    <property type="component" value="Unassembled WGS sequence"/>
</dbReference>
<organism evidence="1 2">
    <name type="scientific">Echinococcus multilocularis</name>
    <name type="common">Fox tapeworm</name>
    <dbReference type="NCBI Taxonomy" id="6211"/>
    <lineage>
        <taxon>Eukaryota</taxon>
        <taxon>Metazoa</taxon>
        <taxon>Spiralia</taxon>
        <taxon>Lophotrochozoa</taxon>
        <taxon>Platyhelminthes</taxon>
        <taxon>Cestoda</taxon>
        <taxon>Eucestoda</taxon>
        <taxon>Cyclophyllidea</taxon>
        <taxon>Taeniidae</taxon>
        <taxon>Echinococcus</taxon>
    </lineage>
</organism>
<name>A0A068XYJ2_ECHMU</name>
<dbReference type="OMA" id="CCACVNI"/>
<accession>A0A068XYJ2</accession>
<dbReference type="AlphaFoldDB" id="A0A068XYJ2"/>
<protein>
    <submittedName>
        <fullName evidence="1">Expressed conserved protein</fullName>
    </submittedName>
</protein>
<gene>
    <name evidence="1" type="ORF">EmuJ_000475700</name>
</gene>